<comment type="caution">
    <text evidence="2">The sequence shown here is derived from an EMBL/GenBank/DDBJ whole genome shotgun (WGS) entry which is preliminary data.</text>
</comment>
<protein>
    <submittedName>
        <fullName evidence="2">Uncharacterized protein</fullName>
    </submittedName>
</protein>
<gene>
    <name evidence="2" type="ORF">HG543_03230</name>
</gene>
<name>A0A848LAJ8_9BACT</name>
<keyword evidence="1" id="KW-0472">Membrane</keyword>
<keyword evidence="3" id="KW-1185">Reference proteome</keyword>
<dbReference type="Proteomes" id="UP000518300">
    <property type="component" value="Unassembled WGS sequence"/>
</dbReference>
<dbReference type="AlphaFoldDB" id="A0A848LAJ8"/>
<evidence type="ECO:0000313" key="2">
    <source>
        <dbReference type="EMBL" id="NMO13875.1"/>
    </source>
</evidence>
<evidence type="ECO:0000313" key="3">
    <source>
        <dbReference type="Proteomes" id="UP000518300"/>
    </source>
</evidence>
<accession>A0A848LAJ8</accession>
<organism evidence="2 3">
    <name type="scientific">Pyxidicoccus fallax</name>
    <dbReference type="NCBI Taxonomy" id="394095"/>
    <lineage>
        <taxon>Bacteria</taxon>
        <taxon>Pseudomonadati</taxon>
        <taxon>Myxococcota</taxon>
        <taxon>Myxococcia</taxon>
        <taxon>Myxococcales</taxon>
        <taxon>Cystobacterineae</taxon>
        <taxon>Myxococcaceae</taxon>
        <taxon>Pyxidicoccus</taxon>
    </lineage>
</organism>
<keyword evidence="1" id="KW-0812">Transmembrane</keyword>
<evidence type="ECO:0000256" key="1">
    <source>
        <dbReference type="SAM" id="Phobius"/>
    </source>
</evidence>
<proteinExistence type="predicted"/>
<dbReference type="EMBL" id="JABBJJ010000009">
    <property type="protein sequence ID" value="NMO13875.1"/>
    <property type="molecule type" value="Genomic_DNA"/>
</dbReference>
<keyword evidence="1" id="KW-1133">Transmembrane helix</keyword>
<reference evidence="2 3" key="1">
    <citation type="submission" date="2020-04" db="EMBL/GenBank/DDBJ databases">
        <title>Draft genome of Pyxidicoccus fallax type strain.</title>
        <authorList>
            <person name="Whitworth D.E."/>
        </authorList>
    </citation>
    <scope>NUCLEOTIDE SEQUENCE [LARGE SCALE GENOMIC DNA]</scope>
    <source>
        <strain evidence="2 3">DSM 14698</strain>
    </source>
</reference>
<feature type="transmembrane region" description="Helical" evidence="1">
    <location>
        <begin position="12"/>
        <end position="31"/>
    </location>
</feature>
<dbReference type="RefSeq" id="WP_171817794.1">
    <property type="nucleotide sequence ID" value="NZ_JABJTR010000028.1"/>
</dbReference>
<sequence>MLVMSEMSIPILLSVIGAGLFVATIIGFVRWRRWQQQVATWEDFANRNDWTIRVTPGFMYSTGTLEMQGRDQGIPVSLLTEHRDFGRHWHVVTILRLPLGDVVPPGLSVKPSRMGPMMSKFFGVEDEKVGDAALDDALVLQHVTPAVRALFFKPGVKGPLLKLGRACSNFSIESGTLTVEQMDVPRTPVELEGFMSPGLGLARALRTHANRPL</sequence>